<accession>A0ABW5TI13</accession>
<protein>
    <submittedName>
        <fullName evidence="1">Uncharacterized protein</fullName>
    </submittedName>
</protein>
<dbReference type="Proteomes" id="UP001597427">
    <property type="component" value="Unassembled WGS sequence"/>
</dbReference>
<reference evidence="2" key="1">
    <citation type="journal article" date="2019" name="Int. J. Syst. Evol. Microbiol.">
        <title>The Global Catalogue of Microorganisms (GCM) 10K type strain sequencing project: providing services to taxonomists for standard genome sequencing and annotation.</title>
        <authorList>
            <consortium name="The Broad Institute Genomics Platform"/>
            <consortium name="The Broad Institute Genome Sequencing Center for Infectious Disease"/>
            <person name="Wu L."/>
            <person name="Ma J."/>
        </authorList>
    </citation>
    <scope>NUCLEOTIDE SEQUENCE [LARGE SCALE GENOMIC DNA]</scope>
    <source>
        <strain evidence="2">TISTR 932</strain>
    </source>
</reference>
<comment type="caution">
    <text evidence="1">The sequence shown here is derived from an EMBL/GenBank/DDBJ whole genome shotgun (WGS) entry which is preliminary data.</text>
</comment>
<dbReference type="EMBL" id="JBHUMO010000013">
    <property type="protein sequence ID" value="MFD2728325.1"/>
    <property type="molecule type" value="Genomic_DNA"/>
</dbReference>
<sequence>MRNYKQELENVKNGIQEELVINREEFLNFREIWLKETDRMNFVGEASLNGQIIYRYKTTKI</sequence>
<proteinExistence type="predicted"/>
<name>A0ABW5TI13_9ENTE</name>
<keyword evidence="2" id="KW-1185">Reference proteome</keyword>
<dbReference type="RefSeq" id="WP_379979614.1">
    <property type="nucleotide sequence ID" value="NZ_JBHUMO010000013.1"/>
</dbReference>
<gene>
    <name evidence="1" type="ORF">ACFSR0_02590</name>
</gene>
<evidence type="ECO:0000313" key="2">
    <source>
        <dbReference type="Proteomes" id="UP001597427"/>
    </source>
</evidence>
<evidence type="ECO:0000313" key="1">
    <source>
        <dbReference type="EMBL" id="MFD2728325.1"/>
    </source>
</evidence>
<organism evidence="1 2">
    <name type="scientific">Enterococcus camelliae</name>
    <dbReference type="NCBI Taxonomy" id="453959"/>
    <lineage>
        <taxon>Bacteria</taxon>
        <taxon>Bacillati</taxon>
        <taxon>Bacillota</taxon>
        <taxon>Bacilli</taxon>
        <taxon>Lactobacillales</taxon>
        <taxon>Enterococcaceae</taxon>
        <taxon>Enterococcus</taxon>
    </lineage>
</organism>